<evidence type="ECO:0000256" key="5">
    <source>
        <dbReference type="ARBA" id="ARBA00022723"/>
    </source>
</evidence>
<evidence type="ECO:0000256" key="1">
    <source>
        <dbReference type="ARBA" id="ARBA00001968"/>
    </source>
</evidence>
<evidence type="ECO:0000259" key="8">
    <source>
        <dbReference type="Pfam" id="PF13359"/>
    </source>
</evidence>
<keyword evidence="9" id="KW-1185">Reference proteome</keyword>
<gene>
    <name evidence="10" type="primary">LOC105909700</name>
</gene>
<sequence length="433" mass="49268">MATETERIMLDLELINVEQQLLLLKLLQRRKERRRRRWSVQPLNRLRQKEGEFSVLVRPLRDMDEEMHFKYFRMTAGRFDDLVRRLQPFISHQCTHSMPIDITQRLAITIRVLASGGSQKAVAARYKLASSTVSSIISEVCKALWEALQPEFLPCPSVAQWEAIAADFWRLWNFPSCVGSIDGKKVNIKVPSRARSDCDCKGSVVLLATCDARYRFTMVDVGRYGREIDGGIFEESRFGSMLLENELEKMNLPPPANLPETGVKIPHVIVGDAAFPLHNNLMCPLPETNKTMGKQIYNYRLSRARQVMENTLGILVARWRILSRPLKFLPDKAVNILKACIAIHNFLSYTDDANSPVSRYIPAHFADSDTTGSPQPGEWRRVSAGDRNLFEPLDPHYLSECYSTGAGTSVREDLMAFFQSPHGTLPWQNNIVS</sequence>
<evidence type="ECO:0000256" key="6">
    <source>
        <dbReference type="ARBA" id="ARBA00022801"/>
    </source>
</evidence>
<dbReference type="Proteomes" id="UP000515152">
    <property type="component" value="Chromosome 9"/>
</dbReference>
<name>A0A6P3WAI1_CLUHA</name>
<dbReference type="GO" id="GO:0004518">
    <property type="term" value="F:nuclease activity"/>
    <property type="evidence" value="ECO:0007669"/>
    <property type="project" value="UniProtKB-KW"/>
</dbReference>
<dbReference type="PANTHER" id="PTHR22930">
    <property type="match status" value="1"/>
</dbReference>
<comment type="subcellular location">
    <subcellularLocation>
        <location evidence="2">Nucleus</location>
    </subcellularLocation>
</comment>
<keyword evidence="7" id="KW-0539">Nucleus</keyword>
<evidence type="ECO:0000256" key="4">
    <source>
        <dbReference type="ARBA" id="ARBA00022722"/>
    </source>
</evidence>
<dbReference type="GO" id="GO:0046872">
    <property type="term" value="F:metal ion binding"/>
    <property type="evidence" value="ECO:0007669"/>
    <property type="project" value="UniProtKB-KW"/>
</dbReference>
<feature type="domain" description="DDE Tnp4" evidence="8">
    <location>
        <begin position="181"/>
        <end position="345"/>
    </location>
</feature>
<evidence type="ECO:0000256" key="7">
    <source>
        <dbReference type="ARBA" id="ARBA00023242"/>
    </source>
</evidence>
<dbReference type="RefSeq" id="XP_012693796.2">
    <property type="nucleotide sequence ID" value="XM_012838342.3"/>
</dbReference>
<protein>
    <submittedName>
        <fullName evidence="10">Nuclease HARBI1</fullName>
    </submittedName>
</protein>
<dbReference type="GeneID" id="105909700"/>
<reference evidence="10" key="1">
    <citation type="submission" date="2025-08" db="UniProtKB">
        <authorList>
            <consortium name="RefSeq"/>
        </authorList>
    </citation>
    <scope>IDENTIFICATION</scope>
</reference>
<dbReference type="OrthoDB" id="10061326at2759"/>
<comment type="similarity">
    <text evidence="3">Belongs to the HARBI1 family.</text>
</comment>
<keyword evidence="5" id="KW-0479">Metal-binding</keyword>
<dbReference type="PANTHER" id="PTHR22930:SF269">
    <property type="entry name" value="NUCLEASE HARBI1-LIKE PROTEIN"/>
    <property type="match status" value="1"/>
</dbReference>
<dbReference type="GO" id="GO:0016787">
    <property type="term" value="F:hydrolase activity"/>
    <property type="evidence" value="ECO:0007669"/>
    <property type="project" value="UniProtKB-KW"/>
</dbReference>
<accession>A0A6P3WAI1</accession>
<dbReference type="AlphaFoldDB" id="A0A6P3WAI1"/>
<dbReference type="InterPro" id="IPR045249">
    <property type="entry name" value="HARBI1-like"/>
</dbReference>
<organism evidence="9 10">
    <name type="scientific">Clupea harengus</name>
    <name type="common">Atlantic herring</name>
    <dbReference type="NCBI Taxonomy" id="7950"/>
    <lineage>
        <taxon>Eukaryota</taxon>
        <taxon>Metazoa</taxon>
        <taxon>Chordata</taxon>
        <taxon>Craniata</taxon>
        <taxon>Vertebrata</taxon>
        <taxon>Euteleostomi</taxon>
        <taxon>Actinopterygii</taxon>
        <taxon>Neopterygii</taxon>
        <taxon>Teleostei</taxon>
        <taxon>Clupei</taxon>
        <taxon>Clupeiformes</taxon>
        <taxon>Clupeoidei</taxon>
        <taxon>Clupeidae</taxon>
        <taxon>Clupea</taxon>
    </lineage>
</organism>
<dbReference type="KEGG" id="char:105909700"/>
<evidence type="ECO:0000256" key="3">
    <source>
        <dbReference type="ARBA" id="ARBA00006958"/>
    </source>
</evidence>
<comment type="cofactor">
    <cofactor evidence="1">
        <name>a divalent metal cation</name>
        <dbReference type="ChEBI" id="CHEBI:60240"/>
    </cofactor>
</comment>
<dbReference type="GO" id="GO:0005634">
    <property type="term" value="C:nucleus"/>
    <property type="evidence" value="ECO:0007669"/>
    <property type="project" value="UniProtKB-SubCell"/>
</dbReference>
<proteinExistence type="inferred from homology"/>
<keyword evidence="6" id="KW-0378">Hydrolase</keyword>
<keyword evidence="4" id="KW-0540">Nuclease</keyword>
<evidence type="ECO:0000313" key="10">
    <source>
        <dbReference type="RefSeq" id="XP_012693796.2"/>
    </source>
</evidence>
<evidence type="ECO:0000313" key="9">
    <source>
        <dbReference type="Proteomes" id="UP000515152"/>
    </source>
</evidence>
<dbReference type="Pfam" id="PF13359">
    <property type="entry name" value="DDE_Tnp_4"/>
    <property type="match status" value="1"/>
</dbReference>
<dbReference type="InterPro" id="IPR027806">
    <property type="entry name" value="HARBI1_dom"/>
</dbReference>
<evidence type="ECO:0000256" key="2">
    <source>
        <dbReference type="ARBA" id="ARBA00004123"/>
    </source>
</evidence>